<dbReference type="AlphaFoldDB" id="A0A8W8NI50"/>
<dbReference type="Gene3D" id="3.40.630.30">
    <property type="match status" value="1"/>
</dbReference>
<dbReference type="PROSITE" id="PS51186">
    <property type="entry name" value="GNAT"/>
    <property type="match status" value="1"/>
</dbReference>
<dbReference type="InterPro" id="IPR000182">
    <property type="entry name" value="GNAT_dom"/>
</dbReference>
<proteinExistence type="predicted"/>
<evidence type="ECO:0000259" key="1">
    <source>
        <dbReference type="PROSITE" id="PS51186"/>
    </source>
</evidence>
<name>A0A8W8NI50_MAGGI</name>
<sequence length="274" mass="31688">MRSRNLSLKEAQRGTEDQDAAFWIRLCITLTHFSAIYRPVSFQSVELQRPLSTSRLLVTRREINESREPTSKIAAKLNRYGMMLREDRHQRLLPHLPLLSQLPNNREIIIDWMSDDHMTETYELIQQCAEDGHGFGVDEFQNEEEFRDEIRESFCFVVIDERTKELIASFIMTSSKFYRGSPDAVDPYIIVRPNDRQKGIGEFCMRKVLEFSEILGYQGMYVDTFCNNLGMQKIISKLGGFIKCGCLPMGGKLKNGNIVASLIFFRDLTKYSNG</sequence>
<dbReference type="SUPFAM" id="SSF55729">
    <property type="entry name" value="Acyl-CoA N-acyltransferases (Nat)"/>
    <property type="match status" value="1"/>
</dbReference>
<accession>A0A8W8NI50</accession>
<feature type="domain" description="N-acetyltransferase" evidence="1">
    <location>
        <begin position="108"/>
        <end position="269"/>
    </location>
</feature>
<dbReference type="EnsemblMetazoa" id="G5894.9">
    <property type="protein sequence ID" value="G5894.9:cds"/>
    <property type="gene ID" value="G5894"/>
</dbReference>
<dbReference type="Proteomes" id="UP000005408">
    <property type="component" value="Unassembled WGS sequence"/>
</dbReference>
<evidence type="ECO:0000313" key="3">
    <source>
        <dbReference type="Proteomes" id="UP000005408"/>
    </source>
</evidence>
<organism evidence="2 3">
    <name type="scientific">Magallana gigas</name>
    <name type="common">Pacific oyster</name>
    <name type="synonym">Crassostrea gigas</name>
    <dbReference type="NCBI Taxonomy" id="29159"/>
    <lineage>
        <taxon>Eukaryota</taxon>
        <taxon>Metazoa</taxon>
        <taxon>Spiralia</taxon>
        <taxon>Lophotrochozoa</taxon>
        <taxon>Mollusca</taxon>
        <taxon>Bivalvia</taxon>
        <taxon>Autobranchia</taxon>
        <taxon>Pteriomorphia</taxon>
        <taxon>Ostreida</taxon>
        <taxon>Ostreoidea</taxon>
        <taxon>Ostreidae</taxon>
        <taxon>Magallana</taxon>
    </lineage>
</organism>
<dbReference type="GO" id="GO:0016747">
    <property type="term" value="F:acyltransferase activity, transferring groups other than amino-acyl groups"/>
    <property type="evidence" value="ECO:0007669"/>
    <property type="project" value="InterPro"/>
</dbReference>
<dbReference type="InterPro" id="IPR016181">
    <property type="entry name" value="Acyl_CoA_acyltransferase"/>
</dbReference>
<reference evidence="2" key="1">
    <citation type="submission" date="2022-08" db="UniProtKB">
        <authorList>
            <consortium name="EnsemblMetazoa"/>
        </authorList>
    </citation>
    <scope>IDENTIFICATION</scope>
    <source>
        <strain evidence="2">05x7-T-G4-1.051#20</strain>
    </source>
</reference>
<evidence type="ECO:0000313" key="2">
    <source>
        <dbReference type="EnsemblMetazoa" id="G5894.9:cds"/>
    </source>
</evidence>
<dbReference type="Pfam" id="PF00583">
    <property type="entry name" value="Acetyltransf_1"/>
    <property type="match status" value="1"/>
</dbReference>
<protein>
    <recommendedName>
        <fullName evidence="1">N-acetyltransferase domain-containing protein</fullName>
    </recommendedName>
</protein>
<keyword evidence="3" id="KW-1185">Reference proteome</keyword>